<gene>
    <name evidence="2" type="ORF">VKT23_016611</name>
</gene>
<evidence type="ECO:0000313" key="2">
    <source>
        <dbReference type="EMBL" id="KAK7441364.1"/>
    </source>
</evidence>
<proteinExistence type="predicted"/>
<feature type="compositionally biased region" description="Acidic residues" evidence="1">
    <location>
        <begin position="434"/>
        <end position="443"/>
    </location>
</feature>
<feature type="region of interest" description="Disordered" evidence="1">
    <location>
        <begin position="75"/>
        <end position="114"/>
    </location>
</feature>
<dbReference type="EMBL" id="JBANRG010000063">
    <property type="protein sequence ID" value="KAK7441364.1"/>
    <property type="molecule type" value="Genomic_DNA"/>
</dbReference>
<feature type="region of interest" description="Disordered" evidence="1">
    <location>
        <begin position="350"/>
        <end position="454"/>
    </location>
</feature>
<feature type="region of interest" description="Disordered" evidence="1">
    <location>
        <begin position="14"/>
        <end position="47"/>
    </location>
</feature>
<name>A0ABR1IUK9_9AGAR</name>
<dbReference type="Proteomes" id="UP001498398">
    <property type="component" value="Unassembled WGS sequence"/>
</dbReference>
<feature type="compositionally biased region" description="Acidic residues" evidence="1">
    <location>
        <begin position="414"/>
        <end position="426"/>
    </location>
</feature>
<reference evidence="2 3" key="1">
    <citation type="submission" date="2024-01" db="EMBL/GenBank/DDBJ databases">
        <title>A draft genome for the cacao thread blight pathogen Marasmiellus scandens.</title>
        <authorList>
            <person name="Baruah I.K."/>
            <person name="Leung J."/>
            <person name="Bukari Y."/>
            <person name="Amoako-Attah I."/>
            <person name="Meinhardt L.W."/>
            <person name="Bailey B.A."/>
            <person name="Cohen S.P."/>
        </authorList>
    </citation>
    <scope>NUCLEOTIDE SEQUENCE [LARGE SCALE GENOMIC DNA]</scope>
    <source>
        <strain evidence="2 3">GH-19</strain>
    </source>
</reference>
<organism evidence="2 3">
    <name type="scientific">Marasmiellus scandens</name>
    <dbReference type="NCBI Taxonomy" id="2682957"/>
    <lineage>
        <taxon>Eukaryota</taxon>
        <taxon>Fungi</taxon>
        <taxon>Dikarya</taxon>
        <taxon>Basidiomycota</taxon>
        <taxon>Agaricomycotina</taxon>
        <taxon>Agaricomycetes</taxon>
        <taxon>Agaricomycetidae</taxon>
        <taxon>Agaricales</taxon>
        <taxon>Marasmiineae</taxon>
        <taxon>Omphalotaceae</taxon>
        <taxon>Marasmiellus</taxon>
    </lineage>
</organism>
<feature type="region of interest" description="Disordered" evidence="1">
    <location>
        <begin position="552"/>
        <end position="583"/>
    </location>
</feature>
<feature type="compositionally biased region" description="Acidic residues" evidence="1">
    <location>
        <begin position="567"/>
        <end position="583"/>
    </location>
</feature>
<comment type="caution">
    <text evidence="2">The sequence shown here is derived from an EMBL/GenBank/DDBJ whole genome shotgun (WGS) entry which is preliminary data.</text>
</comment>
<keyword evidence="3" id="KW-1185">Reference proteome</keyword>
<evidence type="ECO:0000256" key="1">
    <source>
        <dbReference type="SAM" id="MobiDB-lite"/>
    </source>
</evidence>
<feature type="compositionally biased region" description="Basic and acidic residues" evidence="1">
    <location>
        <begin position="97"/>
        <end position="114"/>
    </location>
</feature>
<evidence type="ECO:0000313" key="3">
    <source>
        <dbReference type="Proteomes" id="UP001498398"/>
    </source>
</evidence>
<protein>
    <submittedName>
        <fullName evidence="2">Uncharacterized protein</fullName>
    </submittedName>
</protein>
<sequence>MPEELEQLEEITTKYHINQTQMSKPTDPTNKPADDSSDEDIVGASTKSVAQVASQRVSNAPAALMSTATRLNIPDTATAKKTDASKSAHRCKSNTNKGKEKAGQRRKGDSVRTEEENVLLARAADMKKLKSWFSNRLTKEKANKQRDLEVFVNQLNKQALGRPPRIAIDYKFYESHPDFSKKVSREYQAHFPEASNANPDHLKNHTAIAKALFNAESEEIKDRLKRETEAEHAQAVAKYMEREEKGIFDTSDPELLEQRRVQMAPILQNVLHAFARATDTKMSLVIMGDGDDINAKNKIFTSSVQIGSTPGLNPQRFHEWDPVRFKMLHVKSFAQFFRACVRLGKGLEAEPPSHNVSTQDLELVPAPSIPAPEIDEDESSKPKPRKKGESSNQLSSSKGNKAPKGKKSQKFIQEEEAESSEEDTDKEEGFQNSESDDDSEPEDAQPTLMTTLRLKRGRHIKKDLQAELDQLSIGECCRKMQELSEMGKDDFARANVDVRNRGLMKQAGVTEAMKELQELLLKKKGKKPKPKKKVVLDSVEVPVRRSLRQAAVNHTGQANNNAKENDESGDMDVGEDQNENMDVDDDLFPSIDTPSNLPLPSNATESMCILKALVSALPETLEEGKDGDPISALYREDPWGEEMLTSTSWEAWNSTLDTLLQKGPTETQDDFHN</sequence>
<feature type="compositionally biased region" description="Polar residues" evidence="1">
    <location>
        <begin position="390"/>
        <end position="399"/>
    </location>
</feature>
<feature type="compositionally biased region" description="Polar residues" evidence="1">
    <location>
        <begin position="552"/>
        <end position="562"/>
    </location>
</feature>
<feature type="compositionally biased region" description="Polar residues" evidence="1">
    <location>
        <begin position="15"/>
        <end position="29"/>
    </location>
</feature>
<accession>A0ABR1IUK9</accession>